<keyword evidence="7" id="KW-0547">Nucleotide-binding</keyword>
<dbReference type="RefSeq" id="WP_251910043.1">
    <property type="nucleotide sequence ID" value="NZ_JAMRXG010000002.1"/>
</dbReference>
<dbReference type="PROSITE" id="PS50109">
    <property type="entry name" value="HIS_KIN"/>
    <property type="match status" value="1"/>
</dbReference>
<evidence type="ECO:0000256" key="6">
    <source>
        <dbReference type="ARBA" id="ARBA00022692"/>
    </source>
</evidence>
<keyword evidence="6 13" id="KW-0812">Transmembrane</keyword>
<evidence type="ECO:0000256" key="1">
    <source>
        <dbReference type="ARBA" id="ARBA00000085"/>
    </source>
</evidence>
<organism evidence="15 16">
    <name type="scientific">Nocardia pulmonis</name>
    <dbReference type="NCBI Taxonomy" id="2951408"/>
    <lineage>
        <taxon>Bacteria</taxon>
        <taxon>Bacillati</taxon>
        <taxon>Actinomycetota</taxon>
        <taxon>Actinomycetes</taxon>
        <taxon>Mycobacteriales</taxon>
        <taxon>Nocardiaceae</taxon>
        <taxon>Nocardia</taxon>
    </lineage>
</organism>
<keyword evidence="5" id="KW-0808">Transferase</keyword>
<feature type="transmembrane region" description="Helical" evidence="13">
    <location>
        <begin position="324"/>
        <end position="346"/>
    </location>
</feature>
<dbReference type="InterPro" id="IPR005467">
    <property type="entry name" value="His_kinase_dom"/>
</dbReference>
<evidence type="ECO:0000256" key="2">
    <source>
        <dbReference type="ARBA" id="ARBA00004370"/>
    </source>
</evidence>
<evidence type="ECO:0000256" key="12">
    <source>
        <dbReference type="SAM" id="MobiDB-lite"/>
    </source>
</evidence>
<feature type="compositionally biased region" description="Basic and acidic residues" evidence="12">
    <location>
        <begin position="1268"/>
        <end position="1278"/>
    </location>
</feature>
<dbReference type="InterPro" id="IPR003660">
    <property type="entry name" value="HAMP_dom"/>
</dbReference>
<dbReference type="GO" id="GO:0016020">
    <property type="term" value="C:membrane"/>
    <property type="evidence" value="ECO:0007669"/>
    <property type="project" value="UniProtKB-SubCell"/>
</dbReference>
<feature type="compositionally biased region" description="Polar residues" evidence="12">
    <location>
        <begin position="1022"/>
        <end position="1044"/>
    </location>
</feature>
<keyword evidence="16" id="KW-1185">Reference proteome</keyword>
<comment type="catalytic activity">
    <reaction evidence="1">
        <text>ATP + protein L-histidine = ADP + protein N-phospho-L-histidine.</text>
        <dbReference type="EC" id="2.7.13.3"/>
    </reaction>
</comment>
<feature type="compositionally biased region" description="Low complexity" evidence="12">
    <location>
        <begin position="651"/>
        <end position="673"/>
    </location>
</feature>
<dbReference type="InterPro" id="IPR050980">
    <property type="entry name" value="2C_sensor_his_kinase"/>
</dbReference>
<evidence type="ECO:0000259" key="14">
    <source>
        <dbReference type="PROSITE" id="PS50109"/>
    </source>
</evidence>
<evidence type="ECO:0000256" key="7">
    <source>
        <dbReference type="ARBA" id="ARBA00022741"/>
    </source>
</evidence>
<keyword evidence="10 13" id="KW-1133">Transmembrane helix</keyword>
<dbReference type="GO" id="GO:0004673">
    <property type="term" value="F:protein histidine kinase activity"/>
    <property type="evidence" value="ECO:0007669"/>
    <property type="project" value="UniProtKB-EC"/>
</dbReference>
<feature type="domain" description="Histidine kinase" evidence="14">
    <location>
        <begin position="533"/>
        <end position="643"/>
    </location>
</feature>
<keyword evidence="9 15" id="KW-0067">ATP-binding</keyword>
<dbReference type="GO" id="GO:0000160">
    <property type="term" value="P:phosphorelay signal transduction system"/>
    <property type="evidence" value="ECO:0007669"/>
    <property type="project" value="UniProtKB-KW"/>
</dbReference>
<feature type="compositionally biased region" description="Low complexity" evidence="12">
    <location>
        <begin position="799"/>
        <end position="810"/>
    </location>
</feature>
<comment type="subcellular location">
    <subcellularLocation>
        <location evidence="2">Membrane</location>
    </subcellularLocation>
</comment>
<protein>
    <recommendedName>
        <fullName evidence="3">histidine kinase</fullName>
        <ecNumber evidence="3">2.7.13.3</ecNumber>
    </recommendedName>
</protein>
<feature type="compositionally biased region" description="Polar residues" evidence="12">
    <location>
        <begin position="998"/>
        <end position="1014"/>
    </location>
</feature>
<accession>A0A9X2E2R2</accession>
<dbReference type="Gene3D" id="6.10.340.10">
    <property type="match status" value="1"/>
</dbReference>
<evidence type="ECO:0000256" key="10">
    <source>
        <dbReference type="ARBA" id="ARBA00022989"/>
    </source>
</evidence>
<evidence type="ECO:0000256" key="13">
    <source>
        <dbReference type="SAM" id="Phobius"/>
    </source>
</evidence>
<dbReference type="InterPro" id="IPR036890">
    <property type="entry name" value="HATPase_C_sf"/>
</dbReference>
<sequence>MRDAARSGNKRWALSNWDLRWKVTAVLAVPLLVAVVLGASRIAAQFGESSELAEAVRHVQTIPAVTNLSGQQGVVATEQMIMLGPNQSLVQEADLTALDGALAAAEKAAPRLDGVPGGREAIDKMIAGAKAIRQQGTAPSKNIDEAIAQEEAIRQNSVRTAEAITQTVSDPKVEAAKLRLVDSLNTRAVMVQESAAMAKVLRHRTAMEAAKQAKDTQAFEAAAAAARDGVRDFLVAASTEQQMLAIMANRFPATDVLIAELKQLVETRIQVAKSTDLAVGNLPLQDLRQSAVDSLDRYQKIVDRSSSEVIARVDTLADDARFDAIRYAVIVVLTILAALILAVIMARSMIVPLRRLRLAALRVAEHDLGHEVSRLRDGASPEDVPLEPMPVHTEEEIGQLARAVDDIHGQALRLAADQAAMRTQVNDMFETLARRSKSLVDHQLSLIEAMEYDEKDPRLLENLFRLDHLAARMRRNGDNLLILAGTRQRRSKSAPVEIADVLRAAISEVEDYERVKLGATPRGAITEPAASDLAHLFAELLDNALRASPPETDVKFTFAQAHDQGLLIEVADRGIGMPPAEMAEINRRLESTAEVGPDTARHMGLFVVGRLAERHGLTVRLRPTFDTARDPGVTVTVHVPKALIVAPAGGSLTVPPQPTQQTPTPQGPSAPSSMQMRAVTRTPSGNVMVTVDPHGSGPIPAGERGDRAAAANGTAANGAAAPGNGLPQRQPGTAIPGGLPQRQPGANGPTVRHGLADAGKGGLPQRDPGAGGVPPREPGVGGLPQRGSTGLPPAGPGGLPQRESGAAAPGPREPGGSGLPARESAANGLPAREPGSSGLPQRQPGANGVPARESGSGGLPQRGANGLPQRDSGKGLPQREGSPTGLSQDAGAPGLPSRDVGSSGLPSREPGATGLPKRDAGASGLPQRGSTESGLPSRRSSESGLPSRGSSESGLPSRGSSESGLPSRGSTESGLPPRRSSESGLPSRGLTESGLPSRGSTESGLPSRGSTESGLPSRRSSESGLPSRGSTESGLPQRGSTESGLPSRDSGSIGLPQRGKGDSGRTPREPGSAGLPQRESADSGASAADPGAIGLPQRGSSESRLPQRGATGLPQRDSGGNGLPRREGGSNGLPQRGGNGLPQRDSGSTGRHSAAAGLPQRQPGAGLPPRPAPTPGLSLPNAEGPADKSAEAGEGRERGRHSFRANPQKAASFFQTRLQPTVESGGSMDSPIFAEMMSAWLADPNPDRSQVAASFESPGDEGWQAARRAVEAQPEKRTAAGLPQRDPGNRLVPGGVTGNADRAPRRDPESIRSSLSRHQQGVRDGRAMRAMNLTGDKGDR</sequence>
<feature type="compositionally biased region" description="Low complexity" evidence="12">
    <location>
        <begin position="1082"/>
        <end position="1092"/>
    </location>
</feature>
<dbReference type="EMBL" id="JAMRXG010000002">
    <property type="protein sequence ID" value="MCM6773057.1"/>
    <property type="molecule type" value="Genomic_DNA"/>
</dbReference>
<name>A0A9X2E2R2_9NOCA</name>
<keyword evidence="4" id="KW-0597">Phosphoprotein</keyword>
<evidence type="ECO:0000256" key="5">
    <source>
        <dbReference type="ARBA" id="ARBA00022679"/>
    </source>
</evidence>
<keyword evidence="13" id="KW-0472">Membrane</keyword>
<dbReference type="PANTHER" id="PTHR44936">
    <property type="entry name" value="SENSOR PROTEIN CREC"/>
    <property type="match status" value="1"/>
</dbReference>
<evidence type="ECO:0000256" key="4">
    <source>
        <dbReference type="ARBA" id="ARBA00022553"/>
    </source>
</evidence>
<feature type="compositionally biased region" description="Gly residues" evidence="12">
    <location>
        <begin position="1129"/>
        <end position="1140"/>
    </location>
</feature>
<evidence type="ECO:0000313" key="16">
    <source>
        <dbReference type="Proteomes" id="UP001139157"/>
    </source>
</evidence>
<dbReference type="PANTHER" id="PTHR44936:SF9">
    <property type="entry name" value="SENSOR PROTEIN CREC"/>
    <property type="match status" value="1"/>
</dbReference>
<evidence type="ECO:0000313" key="15">
    <source>
        <dbReference type="EMBL" id="MCM6773057.1"/>
    </source>
</evidence>
<dbReference type="GO" id="GO:0005524">
    <property type="term" value="F:ATP binding"/>
    <property type="evidence" value="ECO:0007669"/>
    <property type="project" value="UniProtKB-KW"/>
</dbReference>
<keyword evidence="8" id="KW-0418">Kinase</keyword>
<comment type="caution">
    <text evidence="15">The sequence shown here is derived from an EMBL/GenBank/DDBJ whole genome shotgun (WGS) entry which is preliminary data.</text>
</comment>
<reference evidence="15" key="1">
    <citation type="submission" date="2022-06" db="EMBL/GenBank/DDBJ databases">
        <title>Novel species in genus nocardia.</title>
        <authorList>
            <person name="Li F."/>
        </authorList>
    </citation>
    <scope>NUCLEOTIDE SEQUENCE</scope>
    <source>
        <strain evidence="15">CDC141</strain>
    </source>
</reference>
<dbReference type="InterPro" id="IPR003594">
    <property type="entry name" value="HATPase_dom"/>
</dbReference>
<feature type="region of interest" description="Disordered" evidence="12">
    <location>
        <begin position="649"/>
        <end position="1207"/>
    </location>
</feature>
<dbReference type="Pfam" id="PF02518">
    <property type="entry name" value="HATPase_c"/>
    <property type="match status" value="1"/>
</dbReference>
<dbReference type="Proteomes" id="UP001139157">
    <property type="component" value="Unassembled WGS sequence"/>
</dbReference>
<feature type="compositionally biased region" description="Basic and acidic residues" evidence="12">
    <location>
        <begin position="1185"/>
        <end position="1197"/>
    </location>
</feature>
<gene>
    <name evidence="15" type="ORF">NDR86_06185</name>
</gene>
<feature type="compositionally biased region" description="Low complexity" evidence="12">
    <location>
        <begin position="932"/>
        <end position="970"/>
    </location>
</feature>
<keyword evidence="11" id="KW-0902">Two-component regulatory system</keyword>
<feature type="compositionally biased region" description="Low complexity" evidence="12">
    <location>
        <begin position="708"/>
        <end position="725"/>
    </location>
</feature>
<dbReference type="EC" id="2.7.13.3" evidence="3"/>
<dbReference type="SUPFAM" id="SSF55874">
    <property type="entry name" value="ATPase domain of HSP90 chaperone/DNA topoisomerase II/histidine kinase"/>
    <property type="match status" value="1"/>
</dbReference>
<evidence type="ECO:0000256" key="8">
    <source>
        <dbReference type="ARBA" id="ARBA00022777"/>
    </source>
</evidence>
<proteinExistence type="predicted"/>
<evidence type="ECO:0000256" key="11">
    <source>
        <dbReference type="ARBA" id="ARBA00023012"/>
    </source>
</evidence>
<evidence type="ECO:0000256" key="3">
    <source>
        <dbReference type="ARBA" id="ARBA00012438"/>
    </source>
</evidence>
<feature type="compositionally biased region" description="Basic and acidic residues" evidence="12">
    <location>
        <begin position="1059"/>
        <end position="1068"/>
    </location>
</feature>
<dbReference type="Gene3D" id="3.30.565.10">
    <property type="entry name" value="Histidine kinase-like ATPase, C-terminal domain"/>
    <property type="match status" value="1"/>
</dbReference>
<feature type="region of interest" description="Disordered" evidence="12">
    <location>
        <begin position="1244"/>
        <end position="1340"/>
    </location>
</feature>
<dbReference type="SMART" id="SM00304">
    <property type="entry name" value="HAMP"/>
    <property type="match status" value="1"/>
</dbReference>
<evidence type="ECO:0000256" key="9">
    <source>
        <dbReference type="ARBA" id="ARBA00022840"/>
    </source>
</evidence>